<gene>
    <name evidence="2" type="ORF">KV397_02420</name>
</gene>
<reference evidence="2 3" key="1">
    <citation type="submission" date="2021-06" db="EMBL/GenBank/DDBJ databases">
        <title>Genome-based taxonomic framework of Microbacterium strains isolated from marine environment, the description of four new species and reclassification of four preexisting species.</title>
        <authorList>
            <person name="Lee S.D."/>
            <person name="Kim S.-M."/>
            <person name="Byeon Y.-S."/>
            <person name="Yang H.L."/>
            <person name="Kim I.S."/>
        </authorList>
    </citation>
    <scope>NUCLEOTIDE SEQUENCE [LARGE SCALE GENOMIC DNA]</scope>
    <source>
        <strain evidence="2 3">KSW4-10</strain>
    </source>
</reference>
<evidence type="ECO:0000313" key="3">
    <source>
        <dbReference type="Proteomes" id="UP000830631"/>
    </source>
</evidence>
<evidence type="ECO:0000256" key="1">
    <source>
        <dbReference type="SAM" id="MobiDB-lite"/>
    </source>
</evidence>
<feature type="region of interest" description="Disordered" evidence="1">
    <location>
        <begin position="1"/>
        <end position="25"/>
    </location>
</feature>
<dbReference type="Proteomes" id="UP000830631">
    <property type="component" value="Chromosome"/>
</dbReference>
<dbReference type="InterPro" id="IPR036388">
    <property type="entry name" value="WH-like_DNA-bd_sf"/>
</dbReference>
<dbReference type="EMBL" id="CP078078">
    <property type="protein sequence ID" value="UPL16692.1"/>
    <property type="molecule type" value="Genomic_DNA"/>
</dbReference>
<dbReference type="Gene3D" id="1.10.10.10">
    <property type="entry name" value="Winged helix-like DNA-binding domain superfamily/Winged helix DNA-binding domain"/>
    <property type="match status" value="1"/>
</dbReference>
<dbReference type="RefSeq" id="WP_248570287.1">
    <property type="nucleotide sequence ID" value="NZ_CP078078.1"/>
</dbReference>
<evidence type="ECO:0000313" key="2">
    <source>
        <dbReference type="EMBL" id="UPL16692.1"/>
    </source>
</evidence>
<name>A0ABY4IXG7_9MICO</name>
<protein>
    <recommendedName>
        <fullName evidence="4">Transcriptional repressor</fullName>
    </recommendedName>
</protein>
<keyword evidence="3" id="KW-1185">Reference proteome</keyword>
<proteinExistence type="predicted"/>
<evidence type="ECO:0008006" key="4">
    <source>
        <dbReference type="Google" id="ProtNLM"/>
    </source>
</evidence>
<accession>A0ABY4IXG7</accession>
<organism evidence="2 3">
    <name type="scientific">Microbacterium aurugineum</name>
    <dbReference type="NCBI Taxonomy" id="2851642"/>
    <lineage>
        <taxon>Bacteria</taxon>
        <taxon>Bacillati</taxon>
        <taxon>Actinomycetota</taxon>
        <taxon>Actinomycetes</taxon>
        <taxon>Micrococcales</taxon>
        <taxon>Microbacteriaceae</taxon>
        <taxon>Microbacterium</taxon>
    </lineage>
</organism>
<sequence length="60" mass="6398">MTDRAPSADIKGVSGEHEPAAARRTVQRDAVLAALRESPSFVSAQSLYDRLQSGSHSQST</sequence>